<proteinExistence type="inferred from homology"/>
<sequence>MNLRALENYIKVTFSQFVYPGQTLITNSNVRSNAISGGLVGNALSGGIVGGTEIGSITPNGVSSVVSNVNPINLANNAIGGSTISSLTSFDNSASGVINNYNGIGNTIGGITTISGLPGLDNTAANVINNYNGIGNLVSSNGITDLSMLNTIPSGPFLVNSYSPISPNGITIVSENSIDGYLNVAGKLPYLSVVSFEGALPSTGSGIATCGCGSGGIGIINDGLPITIGNANYGVSIARI</sequence>
<evidence type="ECO:0000256" key="1">
    <source>
        <dbReference type="ARBA" id="ARBA00005906"/>
    </source>
</evidence>
<dbReference type="Pfam" id="PF01723">
    <property type="entry name" value="Chorion_1"/>
    <property type="match status" value="1"/>
</dbReference>
<dbReference type="GO" id="GO:0005213">
    <property type="term" value="F:structural constituent of egg chorion"/>
    <property type="evidence" value="ECO:0007669"/>
    <property type="project" value="InterPro"/>
</dbReference>
<name>A0A9N9QWL2_9NEOP</name>
<comment type="similarity">
    <text evidence="1 3">Belongs to the chorion protein family.</text>
</comment>
<organism evidence="4 5">
    <name type="scientific">Diatraea saccharalis</name>
    <name type="common">sugarcane borer</name>
    <dbReference type="NCBI Taxonomy" id="40085"/>
    <lineage>
        <taxon>Eukaryota</taxon>
        <taxon>Metazoa</taxon>
        <taxon>Ecdysozoa</taxon>
        <taxon>Arthropoda</taxon>
        <taxon>Hexapoda</taxon>
        <taxon>Insecta</taxon>
        <taxon>Pterygota</taxon>
        <taxon>Neoptera</taxon>
        <taxon>Endopterygota</taxon>
        <taxon>Lepidoptera</taxon>
        <taxon>Glossata</taxon>
        <taxon>Ditrysia</taxon>
        <taxon>Pyraloidea</taxon>
        <taxon>Crambidae</taxon>
        <taxon>Crambinae</taxon>
        <taxon>Diatraea</taxon>
    </lineage>
</organism>
<evidence type="ECO:0000256" key="3">
    <source>
        <dbReference type="RuleBase" id="RU004378"/>
    </source>
</evidence>
<keyword evidence="2" id="KW-0677">Repeat</keyword>
<evidence type="ECO:0000313" key="5">
    <source>
        <dbReference type="Proteomes" id="UP001153714"/>
    </source>
</evidence>
<accession>A0A9N9QWL2</accession>
<evidence type="ECO:0000313" key="4">
    <source>
        <dbReference type="EMBL" id="CAG9784771.1"/>
    </source>
</evidence>
<dbReference type="EMBL" id="OU893343">
    <property type="protein sequence ID" value="CAG9784771.1"/>
    <property type="molecule type" value="Genomic_DNA"/>
</dbReference>
<dbReference type="Proteomes" id="UP001153714">
    <property type="component" value="Chromosome 12"/>
</dbReference>
<dbReference type="InterPro" id="IPR002635">
    <property type="entry name" value="Chorion"/>
</dbReference>
<dbReference type="GO" id="GO:0042600">
    <property type="term" value="C:egg chorion"/>
    <property type="evidence" value="ECO:0007669"/>
    <property type="project" value="InterPro"/>
</dbReference>
<reference evidence="4" key="2">
    <citation type="submission" date="2022-10" db="EMBL/GenBank/DDBJ databases">
        <authorList>
            <consortium name="ENA_rothamsted_submissions"/>
            <consortium name="culmorum"/>
            <person name="King R."/>
        </authorList>
    </citation>
    <scope>NUCLEOTIDE SEQUENCE</scope>
</reference>
<dbReference type="GO" id="GO:0007304">
    <property type="term" value="P:chorion-containing eggshell formation"/>
    <property type="evidence" value="ECO:0007669"/>
    <property type="project" value="InterPro"/>
</dbReference>
<gene>
    <name evidence="4" type="ORF">DIATSA_LOCUS2844</name>
</gene>
<protein>
    <submittedName>
        <fullName evidence="4">Uncharacterized protein</fullName>
    </submittedName>
</protein>
<reference evidence="4" key="1">
    <citation type="submission" date="2021-12" db="EMBL/GenBank/DDBJ databases">
        <authorList>
            <person name="King R."/>
        </authorList>
    </citation>
    <scope>NUCLEOTIDE SEQUENCE</scope>
</reference>
<dbReference type="OrthoDB" id="6930117at2759"/>
<evidence type="ECO:0000256" key="2">
    <source>
        <dbReference type="ARBA" id="ARBA00022737"/>
    </source>
</evidence>
<keyword evidence="5" id="KW-1185">Reference proteome</keyword>
<dbReference type="AlphaFoldDB" id="A0A9N9QWL2"/>